<gene>
    <name evidence="1" type="ORF">METZ01_LOCUS478995</name>
</gene>
<dbReference type="Gene3D" id="3.80.10.10">
    <property type="entry name" value="Ribonuclease Inhibitor"/>
    <property type="match status" value="1"/>
</dbReference>
<dbReference type="EMBL" id="UINC01205116">
    <property type="protein sequence ID" value="SVE26141.1"/>
    <property type="molecule type" value="Genomic_DNA"/>
</dbReference>
<reference evidence="1" key="1">
    <citation type="submission" date="2018-05" db="EMBL/GenBank/DDBJ databases">
        <authorList>
            <person name="Lanie J.A."/>
            <person name="Ng W.-L."/>
            <person name="Kazmierczak K.M."/>
            <person name="Andrzejewski T.M."/>
            <person name="Davidsen T.M."/>
            <person name="Wayne K.J."/>
            <person name="Tettelin H."/>
            <person name="Glass J.I."/>
            <person name="Rusch D."/>
            <person name="Podicherti R."/>
            <person name="Tsui H.-C.T."/>
            <person name="Winkler M.E."/>
        </authorList>
    </citation>
    <scope>NUCLEOTIDE SEQUENCE</scope>
</reference>
<accession>A0A383C1U2</accession>
<organism evidence="1">
    <name type="scientific">marine metagenome</name>
    <dbReference type="NCBI Taxonomy" id="408172"/>
    <lineage>
        <taxon>unclassified sequences</taxon>
        <taxon>metagenomes</taxon>
        <taxon>ecological metagenomes</taxon>
    </lineage>
</organism>
<feature type="non-terminal residue" evidence="1">
    <location>
        <position position="1"/>
    </location>
</feature>
<evidence type="ECO:0000313" key="1">
    <source>
        <dbReference type="EMBL" id="SVE26141.1"/>
    </source>
</evidence>
<dbReference type="SUPFAM" id="SSF52047">
    <property type="entry name" value="RNI-like"/>
    <property type="match status" value="1"/>
</dbReference>
<dbReference type="InterPro" id="IPR032675">
    <property type="entry name" value="LRR_dom_sf"/>
</dbReference>
<proteinExistence type="predicted"/>
<protein>
    <submittedName>
        <fullName evidence="1">Uncharacterized protein</fullName>
    </submittedName>
</protein>
<dbReference type="AlphaFoldDB" id="A0A383C1U2"/>
<name>A0A383C1U2_9ZZZZ</name>
<sequence length="184" mass="21288">AEKKVIYLQNRDSLVAMANFHKWNYVNPIEPTAGRLIKELEFDGSVREPDLFYLWEIIQPHFPHREKMNELSLMSFNDTEFSDRWMTNLIGIDVTGYPYRTEGLQTLLLENTQLSDVGLKMLYVHVPQLQPHASKIQQGEAPFYPMTNLLEISVFGCTNVTRKGISELHNALPNLRIISTFNPH</sequence>